<protein>
    <submittedName>
        <fullName evidence="2">Sporulation and spore germination</fullName>
    </submittedName>
</protein>
<dbReference type="RefSeq" id="WP_079489536.1">
    <property type="nucleotide sequence ID" value="NZ_FUZT01000001.1"/>
</dbReference>
<accession>A0A1T5IWR9</accession>
<dbReference type="Proteomes" id="UP000190285">
    <property type="component" value="Unassembled WGS sequence"/>
</dbReference>
<dbReference type="SMART" id="SM00909">
    <property type="entry name" value="Germane"/>
    <property type="match status" value="1"/>
</dbReference>
<reference evidence="2 3" key="1">
    <citation type="submission" date="2017-02" db="EMBL/GenBank/DDBJ databases">
        <authorList>
            <person name="Peterson S.W."/>
        </authorList>
    </citation>
    <scope>NUCLEOTIDE SEQUENCE [LARGE SCALE GENOMIC DNA]</scope>
    <source>
        <strain evidence="2 3">M1</strain>
    </source>
</reference>
<dbReference type="PROSITE" id="PS51257">
    <property type="entry name" value="PROKAR_LIPOPROTEIN"/>
    <property type="match status" value="1"/>
</dbReference>
<sequence length="202" mass="22774">MKKILAYLLIVVLVFTMFSGCKKKDDTEDLDLEQALEENGGEVVEGNNESDSETDTEEVVDDVEYILYLKYKNEPFLYDDLFSVNINDEKFKDKSIEEFVLQELINYEGKGNYVSPVPEGTKVLSVEREDDNVILNLSKEFKEKKMSSSDARLAIGGIVNSIIALPGNETVEIKVEGEVLKNFNGIDTSKPFHFLEGLIPSK</sequence>
<dbReference type="OrthoDB" id="1955078at2"/>
<dbReference type="EMBL" id="FUZT01000001">
    <property type="protein sequence ID" value="SKC43636.1"/>
    <property type="molecule type" value="Genomic_DNA"/>
</dbReference>
<dbReference type="Pfam" id="PF10646">
    <property type="entry name" value="Germane"/>
    <property type="match status" value="1"/>
</dbReference>
<dbReference type="InterPro" id="IPR019606">
    <property type="entry name" value="GerMN"/>
</dbReference>
<dbReference type="AlphaFoldDB" id="A0A1T5IWR9"/>
<evidence type="ECO:0000313" key="2">
    <source>
        <dbReference type="EMBL" id="SKC43636.1"/>
    </source>
</evidence>
<evidence type="ECO:0000259" key="1">
    <source>
        <dbReference type="SMART" id="SM00909"/>
    </source>
</evidence>
<name>A0A1T5IWR9_9FIRM</name>
<dbReference type="STRING" id="36842.SAMN02194393_00839"/>
<proteinExistence type="predicted"/>
<keyword evidence="3" id="KW-1185">Reference proteome</keyword>
<evidence type="ECO:0000313" key="3">
    <source>
        <dbReference type="Proteomes" id="UP000190285"/>
    </source>
</evidence>
<feature type="domain" description="GerMN" evidence="1">
    <location>
        <begin position="97"/>
        <end position="184"/>
    </location>
</feature>
<organism evidence="2 3">
    <name type="scientific">Maledivibacter halophilus</name>
    <dbReference type="NCBI Taxonomy" id="36842"/>
    <lineage>
        <taxon>Bacteria</taxon>
        <taxon>Bacillati</taxon>
        <taxon>Bacillota</taxon>
        <taxon>Clostridia</taxon>
        <taxon>Peptostreptococcales</taxon>
        <taxon>Caminicellaceae</taxon>
        <taxon>Maledivibacter</taxon>
    </lineage>
</organism>
<gene>
    <name evidence="2" type="ORF">SAMN02194393_00839</name>
</gene>